<dbReference type="SUPFAM" id="SSF51110">
    <property type="entry name" value="alpha-D-mannose-specific plant lectins"/>
    <property type="match status" value="1"/>
</dbReference>
<evidence type="ECO:0000313" key="5">
    <source>
        <dbReference type="EMBL" id="KDP32206.1"/>
    </source>
</evidence>
<dbReference type="AlphaFoldDB" id="A0A067K7L9"/>
<keyword evidence="6" id="KW-1185">Reference proteome</keyword>
<organism evidence="5 6">
    <name type="scientific">Jatropha curcas</name>
    <name type="common">Barbados nut</name>
    <dbReference type="NCBI Taxonomy" id="180498"/>
    <lineage>
        <taxon>Eukaryota</taxon>
        <taxon>Viridiplantae</taxon>
        <taxon>Streptophyta</taxon>
        <taxon>Embryophyta</taxon>
        <taxon>Tracheophyta</taxon>
        <taxon>Spermatophyta</taxon>
        <taxon>Magnoliopsida</taxon>
        <taxon>eudicotyledons</taxon>
        <taxon>Gunneridae</taxon>
        <taxon>Pentapetalae</taxon>
        <taxon>rosids</taxon>
        <taxon>fabids</taxon>
        <taxon>Malpighiales</taxon>
        <taxon>Euphorbiaceae</taxon>
        <taxon>Crotonoideae</taxon>
        <taxon>Jatropheae</taxon>
        <taxon>Jatropha</taxon>
    </lineage>
</organism>
<accession>A0A067K7L9</accession>
<sequence>MDKMLAITIIFGILILCSSVLHSFGRDIISERNGLRDGETLVSSGKRFELGFFTPAGSSDNRRYVGIWYYKTYPTTVVWVANGDSPLTETGGDFSVDYGDLKVLDKSGKLYWHTNLDGPSNPKFHLDAKLMDSGNLVLRNQSKVNIWQSFEQPTDTFISGMKMHDNLTLTSWASQIDPKPGNFTLKRYQEDVNQLIINRNGYIAHWRSGVSGEFFHSDELPYAVHNLLFNKTSSAPSIYNSIRVVINFTGEIQFWGLDMDENKWSLKWRNPMEHLTSMLTPLLRSLSLEGRIPLKALHIKSLTFGGTFKLHKDFHHSPPTPSTPLPPTLKATS</sequence>
<dbReference type="InterPro" id="IPR001480">
    <property type="entry name" value="Bulb-type_lectin_dom"/>
</dbReference>
<feature type="domain" description="Bulb-type lectin" evidence="4">
    <location>
        <begin position="26"/>
        <end position="151"/>
    </location>
</feature>
<dbReference type="SMART" id="SM00108">
    <property type="entry name" value="B_lectin"/>
    <property type="match status" value="1"/>
</dbReference>
<dbReference type="Proteomes" id="UP000027138">
    <property type="component" value="Unassembled WGS sequence"/>
</dbReference>
<dbReference type="InterPro" id="IPR036426">
    <property type="entry name" value="Bulb-type_lectin_dom_sf"/>
</dbReference>
<dbReference type="EMBL" id="KK914589">
    <property type="protein sequence ID" value="KDP32206.1"/>
    <property type="molecule type" value="Genomic_DNA"/>
</dbReference>
<protein>
    <recommendedName>
        <fullName evidence="4">Bulb-type lectin domain-containing protein</fullName>
    </recommendedName>
</protein>
<gene>
    <name evidence="5" type="ORF">JCGZ_13813</name>
</gene>
<keyword evidence="1" id="KW-0732">Signal</keyword>
<evidence type="ECO:0000259" key="4">
    <source>
        <dbReference type="PROSITE" id="PS50927"/>
    </source>
</evidence>
<evidence type="ECO:0000256" key="3">
    <source>
        <dbReference type="ARBA" id="ARBA00023180"/>
    </source>
</evidence>
<dbReference type="Pfam" id="PF01453">
    <property type="entry name" value="B_lectin"/>
    <property type="match status" value="1"/>
</dbReference>
<keyword evidence="3" id="KW-0325">Glycoprotein</keyword>
<evidence type="ECO:0000313" key="6">
    <source>
        <dbReference type="Proteomes" id="UP000027138"/>
    </source>
</evidence>
<dbReference type="PROSITE" id="PS50927">
    <property type="entry name" value="BULB_LECTIN"/>
    <property type="match status" value="1"/>
</dbReference>
<reference evidence="5 6" key="1">
    <citation type="journal article" date="2014" name="PLoS ONE">
        <title>Global Analysis of Gene Expression Profiles in Physic Nut (Jatropha curcas L.) Seedlings Exposed to Salt Stress.</title>
        <authorList>
            <person name="Zhang L."/>
            <person name="Zhang C."/>
            <person name="Wu P."/>
            <person name="Chen Y."/>
            <person name="Li M."/>
            <person name="Jiang H."/>
            <person name="Wu G."/>
        </authorList>
    </citation>
    <scope>NUCLEOTIDE SEQUENCE [LARGE SCALE GENOMIC DNA]</scope>
    <source>
        <strain evidence="6">cv. GZQX0401</strain>
        <tissue evidence="5">Young leaves</tissue>
    </source>
</reference>
<dbReference type="PANTHER" id="PTHR32444">
    <property type="entry name" value="BULB-TYPE LECTIN DOMAIN-CONTAINING PROTEIN"/>
    <property type="match status" value="1"/>
</dbReference>
<evidence type="ECO:0000256" key="2">
    <source>
        <dbReference type="ARBA" id="ARBA00023157"/>
    </source>
</evidence>
<keyword evidence="2" id="KW-1015">Disulfide bond</keyword>
<name>A0A067K7L9_JATCU</name>
<dbReference type="Gene3D" id="2.90.10.10">
    <property type="entry name" value="Bulb-type lectin domain"/>
    <property type="match status" value="1"/>
</dbReference>
<dbReference type="STRING" id="180498.A0A067K7L9"/>
<dbReference type="OrthoDB" id="851913at2759"/>
<dbReference type="PANTHER" id="PTHR32444:SF235">
    <property type="entry name" value="OS01G0783900 PROTEIN"/>
    <property type="match status" value="1"/>
</dbReference>
<dbReference type="CDD" id="cd00028">
    <property type="entry name" value="B_lectin"/>
    <property type="match status" value="1"/>
</dbReference>
<proteinExistence type="predicted"/>
<evidence type="ECO:0000256" key="1">
    <source>
        <dbReference type="ARBA" id="ARBA00022729"/>
    </source>
</evidence>